<comment type="catalytic activity">
    <reaction evidence="21">
        <text>a (3S)-3-hydroxyacyl-CoA = a (2E)-enoyl-CoA + H2O</text>
        <dbReference type="Rhea" id="RHEA:16105"/>
        <dbReference type="ChEBI" id="CHEBI:15377"/>
        <dbReference type="ChEBI" id="CHEBI:57318"/>
        <dbReference type="ChEBI" id="CHEBI:58856"/>
        <dbReference type="EC" id="4.2.1.17"/>
    </reaction>
    <physiologicalReaction direction="right-to-left" evidence="21">
        <dbReference type="Rhea" id="RHEA:16107"/>
    </physiologicalReaction>
</comment>
<dbReference type="FunFam" id="3.90.226.10:FF:000011">
    <property type="entry name" value="Fatty acid oxidation complex subunit alpha"/>
    <property type="match status" value="1"/>
</dbReference>
<comment type="catalytic activity">
    <reaction evidence="24">
        <text>a (3S)-3-hydroxyacyl-CoA + NAD(+) = a 3-oxoacyl-CoA + NADH + H(+)</text>
        <dbReference type="Rhea" id="RHEA:22432"/>
        <dbReference type="ChEBI" id="CHEBI:15378"/>
        <dbReference type="ChEBI" id="CHEBI:57318"/>
        <dbReference type="ChEBI" id="CHEBI:57540"/>
        <dbReference type="ChEBI" id="CHEBI:57945"/>
        <dbReference type="ChEBI" id="CHEBI:90726"/>
        <dbReference type="EC" id="1.1.1.35"/>
    </reaction>
</comment>
<sequence>AGNLSSQRGGEVQKISMACRALGLLRNYPHLVSSIRGSSVRAFSLSSMRQLKHLKYDVKEGVAVIRFDSPNSRVNSLNAEVMEDVKSILDDFTNNGSVSSGVLISSKPGCFIAGADILMLDKCKTASEGARLSREAQELVQKLEDSRKPIVAAIMGSCLGGGLEVAMACQYRIAVKDRKTVLGLPEVMLGILPGAGGTQRLPKLVQLPTALDMMLTGRNVRADRAKKIGLVDQTVEPLGPGIKPIEERMIEYLEEVAIQAAKGLADGSLKPNRTRPLMERLMNKALQYEMVRNMVFDKAKNQVMKMTQGLYPAPLKILEVVKTGVVKGPKFGYEAEHSGFGELCVTPQSKGLMGLYFGQVTCKKNRFGQPQNEVKRVGILGAGLMGAGIAQVSVDKGWSVVLKDTAEKGLTRGEQQVRKGLDEGVKKKRLSAYERDLYMSALEPTLKYDHFKSTDIVIEAVFEDLGVKHAVLKEVEQVIPAHCVFASNTSALPISKIAQASKRPEKVVGMHYFSPVDKMQLLEVITHEKTSQDTAATAVAVGLKQGKVVITVKDAPGFYTTRILAAMLAEAIRLLQEGVTVKELDSVTKKFGFPVGAATLVDEVGIDVAEHIAEFLSKEFGSRFQGGNPQILKDMVAAGFLGRKSGKGCYIYKPGVKDRPINAEAENLLKKYALPKKLDNTVEELQFRLASRFINEAVLCLQEGVLANPVEGDIGAVFGLGFPPFLGGPFHFIDTYGADRLCQWMDKFTQTFGPEFQPCQLLRDHANDTAKKFHARNKQK</sequence>
<evidence type="ECO:0000256" key="35">
    <source>
        <dbReference type="ARBA" id="ARBA00062153"/>
    </source>
</evidence>
<dbReference type="PANTHER" id="PTHR43612">
    <property type="entry name" value="TRIFUNCTIONAL ENZYME SUBUNIT ALPHA"/>
    <property type="match status" value="1"/>
</dbReference>
<dbReference type="InterPro" id="IPR006180">
    <property type="entry name" value="3-OHacyl-CoA_DH_CS"/>
</dbReference>
<keyword evidence="16" id="KW-0443">Lipid metabolism</keyword>
<evidence type="ECO:0000256" key="15">
    <source>
        <dbReference type="ARBA" id="ARBA00023027"/>
    </source>
</evidence>
<comment type="similarity">
    <text evidence="5">In the N-terminal section; belongs to the enoyl-CoA hydratase/isomerase family.</text>
</comment>
<keyword evidence="10" id="KW-0999">Mitochondrion inner membrane</keyword>
<evidence type="ECO:0000256" key="16">
    <source>
        <dbReference type="ARBA" id="ARBA00023098"/>
    </source>
</evidence>
<keyword evidence="9" id="KW-0808">Transferase</keyword>
<dbReference type="GO" id="GO:0016740">
    <property type="term" value="F:transferase activity"/>
    <property type="evidence" value="ECO:0007669"/>
    <property type="project" value="UniProtKB-KW"/>
</dbReference>
<evidence type="ECO:0000313" key="44">
    <source>
        <dbReference type="EMBL" id="JAP87348.1"/>
    </source>
</evidence>
<evidence type="ECO:0000256" key="5">
    <source>
        <dbReference type="ARBA" id="ARBA00008750"/>
    </source>
</evidence>
<evidence type="ECO:0000256" key="13">
    <source>
        <dbReference type="ARBA" id="ARBA00022990"/>
    </source>
</evidence>
<dbReference type="Gene3D" id="3.40.50.720">
    <property type="entry name" value="NAD(P)-binding Rossmann-like Domain"/>
    <property type="match status" value="1"/>
</dbReference>
<dbReference type="SUPFAM" id="SSF48179">
    <property type="entry name" value="6-phosphogluconate dehydrogenase C-terminal domain-like"/>
    <property type="match status" value="2"/>
</dbReference>
<keyword evidence="18" id="KW-0472">Membrane</keyword>
<comment type="catalytic activity">
    <reaction evidence="26">
        <text>a long-chain (3S)-3-hydroxy fatty acyl-CoA + NAD(+) = a long-chain 3-oxo-fatty acyl-CoA + NADH + H(+)</text>
        <dbReference type="Rhea" id="RHEA:52656"/>
        <dbReference type="ChEBI" id="CHEBI:15378"/>
        <dbReference type="ChEBI" id="CHEBI:57540"/>
        <dbReference type="ChEBI" id="CHEBI:57945"/>
        <dbReference type="ChEBI" id="CHEBI:136757"/>
        <dbReference type="ChEBI" id="CHEBI:136758"/>
        <dbReference type="EC" id="1.1.1.211"/>
    </reaction>
    <physiologicalReaction direction="left-to-right" evidence="26">
        <dbReference type="Rhea" id="RHEA:52657"/>
    </physiologicalReaction>
</comment>
<dbReference type="GO" id="GO:0070403">
    <property type="term" value="F:NAD+ binding"/>
    <property type="evidence" value="ECO:0007669"/>
    <property type="project" value="InterPro"/>
</dbReference>
<feature type="domain" description="3-hydroxyacyl-CoA dehydrogenase C-terminal" evidence="42">
    <location>
        <begin position="557"/>
        <end position="652"/>
    </location>
</feature>
<dbReference type="CDD" id="cd06558">
    <property type="entry name" value="crotonase-like"/>
    <property type="match status" value="1"/>
</dbReference>
<dbReference type="EMBL" id="GEDV01001209">
    <property type="protein sequence ID" value="JAP87348.1"/>
    <property type="molecule type" value="Transcribed_RNA"/>
</dbReference>
<evidence type="ECO:0000256" key="19">
    <source>
        <dbReference type="ARBA" id="ARBA00023239"/>
    </source>
</evidence>
<dbReference type="GO" id="GO:0016507">
    <property type="term" value="C:mitochondrial fatty acid beta-oxidation multienzyme complex"/>
    <property type="evidence" value="ECO:0007669"/>
    <property type="project" value="InterPro"/>
</dbReference>
<comment type="catalytic activity">
    <reaction evidence="32">
        <text>1'-[1,2-di-(9Z,12Z-octadecadienoyl)-sn-glycero-3-phospho]-3'-[1-(9Z,12Z-octadecadienoyl)-sn-glycero-3-phospho]-glycerol + (9Z)-octadecenoyl-CoA = 1'-[1,2-di-(9Z,12Z-octadecadienoyl)-sn-glycero-3-phospho]-3'-[1-(9Z,12Z-octadecadienoyl)-2-(9Z-octadecenoyl)-sn-glycero-3-phospho]-glycerol + CoA</text>
        <dbReference type="Rhea" id="RHEA:43676"/>
        <dbReference type="ChEBI" id="CHEBI:57287"/>
        <dbReference type="ChEBI" id="CHEBI:57387"/>
        <dbReference type="ChEBI" id="CHEBI:83580"/>
        <dbReference type="ChEBI" id="CHEBI:83582"/>
    </reaction>
    <physiologicalReaction direction="left-to-right" evidence="32">
        <dbReference type="Rhea" id="RHEA:43677"/>
    </physiologicalReaction>
</comment>
<dbReference type="InterPro" id="IPR012803">
    <property type="entry name" value="Fa_ox_alpha_mit"/>
</dbReference>
<dbReference type="Gene3D" id="1.10.1040.50">
    <property type="match status" value="1"/>
</dbReference>
<dbReference type="UniPathway" id="UPA00659"/>
<keyword evidence="19" id="KW-0456">Lyase</keyword>
<evidence type="ECO:0000256" key="17">
    <source>
        <dbReference type="ARBA" id="ARBA00023128"/>
    </source>
</evidence>
<keyword evidence="13" id="KW-0007">Acetylation</keyword>
<dbReference type="Pfam" id="PF00378">
    <property type="entry name" value="ECH_1"/>
    <property type="match status" value="1"/>
</dbReference>
<keyword evidence="8" id="KW-0597">Phosphoprotein</keyword>
<evidence type="ECO:0000256" key="21">
    <source>
        <dbReference type="ARBA" id="ARBA00035854"/>
    </source>
</evidence>
<feature type="site" description="Important for long-chain enoyl-CoA hydratase activity" evidence="41">
    <location>
        <position position="186"/>
    </location>
</feature>
<dbReference type="GO" id="GO:0016509">
    <property type="term" value="F:long-chain (3S)-3-hydroxyacyl-CoA dehydrogenase (NAD+) activity"/>
    <property type="evidence" value="ECO:0007669"/>
    <property type="project" value="UniProtKB-EC"/>
</dbReference>
<dbReference type="AlphaFoldDB" id="A0A131Z8Q8"/>
<keyword evidence="17" id="KW-0496">Mitochondrion</keyword>
<dbReference type="SUPFAM" id="SSF51735">
    <property type="entry name" value="NAD(P)-binding Rossmann-fold domains"/>
    <property type="match status" value="1"/>
</dbReference>
<evidence type="ECO:0000256" key="7">
    <source>
        <dbReference type="ARBA" id="ARBA00022481"/>
    </source>
</evidence>
<evidence type="ECO:0000256" key="37">
    <source>
        <dbReference type="ARBA" id="ARBA00068347"/>
    </source>
</evidence>
<feature type="domain" description="3-hydroxyacyl-CoA dehydrogenase NAD binding" evidence="43">
    <location>
        <begin position="377"/>
        <end position="554"/>
    </location>
</feature>
<accession>A0A131Z8Q8</accession>
<organism evidence="44">
    <name type="scientific">Rhipicephalus appendiculatus</name>
    <name type="common">Brown ear tick</name>
    <dbReference type="NCBI Taxonomy" id="34631"/>
    <lineage>
        <taxon>Eukaryota</taxon>
        <taxon>Metazoa</taxon>
        <taxon>Ecdysozoa</taxon>
        <taxon>Arthropoda</taxon>
        <taxon>Chelicerata</taxon>
        <taxon>Arachnida</taxon>
        <taxon>Acari</taxon>
        <taxon>Parasitiformes</taxon>
        <taxon>Ixodida</taxon>
        <taxon>Ixodoidea</taxon>
        <taxon>Ixodidae</taxon>
        <taxon>Rhipicephalinae</taxon>
        <taxon>Rhipicephalus</taxon>
        <taxon>Rhipicephalus</taxon>
    </lineage>
</organism>
<keyword evidence="7" id="KW-0488">Methylation</keyword>
<comment type="subunit">
    <text evidence="35">Heterotetramer of 2 alpha/HADHA and 2 beta/HADHB subunits; forms the mitochondrial trifunctional enzyme. Also purified as higher order heterooligomers including a 4 alpha/HADHA and 4 beta/HADHB heterooligomer which physiological significance remains unclear. The mitochondrial trifunctional enzyme interacts with MTLN.</text>
</comment>
<dbReference type="Pfam" id="PF02737">
    <property type="entry name" value="3HCDH_N"/>
    <property type="match status" value="1"/>
</dbReference>
<evidence type="ECO:0000256" key="34">
    <source>
        <dbReference type="ARBA" id="ARBA00052989"/>
    </source>
</evidence>
<keyword evidence="11" id="KW-0276">Fatty acid metabolism</keyword>
<evidence type="ECO:0000256" key="32">
    <source>
        <dbReference type="ARBA" id="ARBA00052860"/>
    </source>
</evidence>
<keyword evidence="12" id="KW-0809">Transit peptide</keyword>
<evidence type="ECO:0000256" key="6">
    <source>
        <dbReference type="ARBA" id="ARBA00012076"/>
    </source>
</evidence>
<evidence type="ECO:0000256" key="4">
    <source>
        <dbReference type="ARBA" id="ARBA00007005"/>
    </source>
</evidence>
<evidence type="ECO:0000256" key="29">
    <source>
        <dbReference type="ARBA" id="ARBA00052224"/>
    </source>
</evidence>
<evidence type="ECO:0000259" key="43">
    <source>
        <dbReference type="Pfam" id="PF02737"/>
    </source>
</evidence>
<comment type="pathway">
    <text evidence="3">Lipid metabolism; fatty acid beta-oxidation.</text>
</comment>
<dbReference type="PROSITE" id="PS00067">
    <property type="entry name" value="3HCDH"/>
    <property type="match status" value="1"/>
</dbReference>
<feature type="non-terminal residue" evidence="44">
    <location>
        <position position="1"/>
    </location>
</feature>
<evidence type="ECO:0000256" key="41">
    <source>
        <dbReference type="PIRSR" id="PIRSR612803-2"/>
    </source>
</evidence>
<dbReference type="InterPro" id="IPR008927">
    <property type="entry name" value="6-PGluconate_DH-like_C_sf"/>
</dbReference>
<comment type="catalytic activity">
    <reaction evidence="30">
        <text>(3S)-3-hydroxydodecanoyl-CoA = (2E)-dodecenoyl-CoA + H2O</text>
        <dbReference type="Rhea" id="RHEA:31075"/>
        <dbReference type="ChEBI" id="CHEBI:15377"/>
        <dbReference type="ChEBI" id="CHEBI:57330"/>
        <dbReference type="ChEBI" id="CHEBI:62558"/>
    </reaction>
    <physiologicalReaction direction="right-to-left" evidence="30">
        <dbReference type="Rhea" id="RHEA:31077"/>
    </physiologicalReaction>
</comment>
<dbReference type="Pfam" id="PF00725">
    <property type="entry name" value="3HCDH"/>
    <property type="match status" value="2"/>
</dbReference>
<evidence type="ECO:0000256" key="12">
    <source>
        <dbReference type="ARBA" id="ARBA00022946"/>
    </source>
</evidence>
<dbReference type="InterPro" id="IPR001753">
    <property type="entry name" value="Enoyl-CoA_hydra/iso"/>
</dbReference>
<keyword evidence="20" id="KW-0511">Multifunctional enzyme</keyword>
<dbReference type="InterPro" id="IPR006108">
    <property type="entry name" value="3HC_DH_C"/>
</dbReference>
<evidence type="ECO:0000256" key="36">
    <source>
        <dbReference type="ARBA" id="ARBA00066806"/>
    </source>
</evidence>
<dbReference type="GO" id="GO:0005743">
    <property type="term" value="C:mitochondrial inner membrane"/>
    <property type="evidence" value="ECO:0007669"/>
    <property type="project" value="UniProtKB-SubCell"/>
</dbReference>
<comment type="catalytic activity">
    <reaction evidence="25">
        <text>1'-[1,2-di-(9Z,12Z-octadecadienoyl)-sn-glycero-3-phospho]-3'-[1-(9Z,12Z-octadecadienoyl)-sn-glycero-3-phospho]-glycerol + (9Z,12Z)-octadecadienoyl-CoA = 1',3'-bis-[1,2-di-(9Z,12Z-octadecadienoyl)-sn-glycero-3-phospho]-glycerol + CoA</text>
        <dbReference type="Rhea" id="RHEA:43672"/>
        <dbReference type="ChEBI" id="CHEBI:57287"/>
        <dbReference type="ChEBI" id="CHEBI:57383"/>
        <dbReference type="ChEBI" id="CHEBI:83580"/>
        <dbReference type="ChEBI" id="CHEBI:83581"/>
    </reaction>
    <physiologicalReaction direction="left-to-right" evidence="25">
        <dbReference type="Rhea" id="RHEA:43673"/>
    </physiologicalReaction>
</comment>
<evidence type="ECO:0000256" key="31">
    <source>
        <dbReference type="ARBA" id="ARBA00052834"/>
    </source>
</evidence>
<evidence type="ECO:0000256" key="10">
    <source>
        <dbReference type="ARBA" id="ARBA00022792"/>
    </source>
</evidence>
<evidence type="ECO:0000256" key="11">
    <source>
        <dbReference type="ARBA" id="ARBA00022832"/>
    </source>
</evidence>
<reference evidence="44" key="1">
    <citation type="journal article" date="2016" name="Ticks Tick Borne Dis.">
        <title>De novo assembly and annotation of the salivary gland transcriptome of Rhipicephalus appendiculatus male and female ticks during blood feeding.</title>
        <authorList>
            <person name="de Castro M.H."/>
            <person name="de Klerk D."/>
            <person name="Pienaar R."/>
            <person name="Latif A.A."/>
            <person name="Rees D.J."/>
            <person name="Mans B.J."/>
        </authorList>
    </citation>
    <scope>NUCLEOTIDE SEQUENCE</scope>
    <source>
        <tissue evidence="44">Salivary glands</tissue>
    </source>
</reference>
<keyword evidence="14" id="KW-0560">Oxidoreductase</keyword>
<comment type="catalytic activity">
    <reaction evidence="1">
        <text>(3S)-hydroxyhexadecanoyl-CoA = (2E)-hexadecenoyl-CoA + H2O</text>
        <dbReference type="Rhea" id="RHEA:31163"/>
        <dbReference type="ChEBI" id="CHEBI:15377"/>
        <dbReference type="ChEBI" id="CHEBI:61526"/>
        <dbReference type="ChEBI" id="CHEBI:62613"/>
    </reaction>
    <physiologicalReaction direction="right-to-left" evidence="1">
        <dbReference type="Rhea" id="RHEA:31165"/>
    </physiologicalReaction>
</comment>
<feature type="site" description="Important for hydroxyacyl-coenzyme A dehydrogenase activity" evidence="41">
    <location>
        <position position="511"/>
    </location>
</feature>
<evidence type="ECO:0000259" key="42">
    <source>
        <dbReference type="Pfam" id="PF00725"/>
    </source>
</evidence>
<evidence type="ECO:0000256" key="30">
    <source>
        <dbReference type="ARBA" id="ARBA00052711"/>
    </source>
</evidence>
<dbReference type="SUPFAM" id="SSF52096">
    <property type="entry name" value="ClpP/crotonase"/>
    <property type="match status" value="1"/>
</dbReference>
<comment type="catalytic activity">
    <reaction evidence="34">
        <text>1'-[1,2-di-(9Z,12Z-octadecadienoyl)-sn-glycero-3-phospho]-3'-[1-(9Z,12Z-octadecadienoyl)-sn-glycero-3-phospho]-glycerol + hexadecanoyl-CoA = 1'-[1,2-di-(9Z,12Z-octadecadienoyl)-sn-glycero-3-phospho]-3'-[1-(9Z,12Z-octadecadienoyl)-2-hexadecanoyl-sn-glycero-3-phospho]-glycerol + CoA</text>
        <dbReference type="Rhea" id="RHEA:43680"/>
        <dbReference type="ChEBI" id="CHEBI:57287"/>
        <dbReference type="ChEBI" id="CHEBI:57379"/>
        <dbReference type="ChEBI" id="CHEBI:83580"/>
        <dbReference type="ChEBI" id="CHEBI:83583"/>
    </reaction>
    <physiologicalReaction direction="left-to-right" evidence="34">
        <dbReference type="Rhea" id="RHEA:43681"/>
    </physiologicalReaction>
</comment>
<comment type="subcellular location">
    <subcellularLocation>
        <location evidence="2">Mitochondrion inner membrane</location>
    </subcellularLocation>
</comment>
<dbReference type="NCBIfam" id="TIGR02441">
    <property type="entry name" value="fa_ox_alpha_mit"/>
    <property type="match status" value="1"/>
</dbReference>
<feature type="active site" description="For hydroxyacyl-coenzyme A dehydrogenase activity" evidence="40">
    <location>
        <position position="523"/>
    </location>
</feature>
<dbReference type="Gene3D" id="3.90.226.10">
    <property type="entry name" value="2-enoyl-CoA Hydratase, Chain A, domain 1"/>
    <property type="match status" value="1"/>
</dbReference>
<evidence type="ECO:0000256" key="1">
    <source>
        <dbReference type="ARBA" id="ARBA00000469"/>
    </source>
</evidence>
<comment type="similarity">
    <text evidence="4">In the central section; belongs to the 3-hydroxyacyl-CoA dehydrogenase family.</text>
</comment>
<evidence type="ECO:0000256" key="40">
    <source>
        <dbReference type="PIRSR" id="PIRSR612803-1"/>
    </source>
</evidence>
<feature type="site" description="Important for long-chain enoyl-CoA hydratase activity" evidence="41">
    <location>
        <position position="164"/>
    </location>
</feature>
<evidence type="ECO:0000256" key="39">
    <source>
        <dbReference type="ARBA" id="ARBA00083277"/>
    </source>
</evidence>
<evidence type="ECO:0000256" key="8">
    <source>
        <dbReference type="ARBA" id="ARBA00022553"/>
    </source>
</evidence>
<comment type="catalytic activity">
    <reaction evidence="22">
        <text>(3S)-hydroxyhexadecanoyl-CoA + NAD(+) = 3-oxohexadecanoyl-CoA + NADH + H(+)</text>
        <dbReference type="Rhea" id="RHEA:31159"/>
        <dbReference type="ChEBI" id="CHEBI:15378"/>
        <dbReference type="ChEBI" id="CHEBI:57349"/>
        <dbReference type="ChEBI" id="CHEBI:57540"/>
        <dbReference type="ChEBI" id="CHEBI:57945"/>
        <dbReference type="ChEBI" id="CHEBI:62613"/>
    </reaction>
    <physiologicalReaction direction="left-to-right" evidence="22">
        <dbReference type="Rhea" id="RHEA:31160"/>
    </physiologicalReaction>
</comment>
<evidence type="ECO:0000256" key="26">
    <source>
        <dbReference type="ARBA" id="ARBA00050446"/>
    </source>
</evidence>
<dbReference type="FunFam" id="3.40.50.720:FF:000009">
    <property type="entry name" value="Fatty oxidation complex, alpha subunit"/>
    <property type="match status" value="1"/>
</dbReference>
<evidence type="ECO:0000256" key="14">
    <source>
        <dbReference type="ARBA" id="ARBA00023002"/>
    </source>
</evidence>
<comment type="catalytic activity">
    <reaction evidence="31">
        <text>(3S)-hydroxytetradecanoyl-CoA + NAD(+) = 3-oxotetradecanoyl-CoA + NADH + H(+)</text>
        <dbReference type="Rhea" id="RHEA:31167"/>
        <dbReference type="ChEBI" id="CHEBI:15378"/>
        <dbReference type="ChEBI" id="CHEBI:57540"/>
        <dbReference type="ChEBI" id="CHEBI:57945"/>
        <dbReference type="ChEBI" id="CHEBI:62543"/>
        <dbReference type="ChEBI" id="CHEBI:62614"/>
    </reaction>
    <physiologicalReaction direction="left-to-right" evidence="31">
        <dbReference type="Rhea" id="RHEA:31168"/>
    </physiologicalReaction>
</comment>
<dbReference type="InterPro" id="IPR029045">
    <property type="entry name" value="ClpP/crotonase-like_dom_sf"/>
</dbReference>
<comment type="catalytic activity">
    <reaction evidence="23">
        <text>(3S)-hydroxydecanoyl-CoA + NAD(+) = 3-oxodecanoyl-CoA + NADH + H(+)</text>
        <dbReference type="Rhea" id="RHEA:31187"/>
        <dbReference type="ChEBI" id="CHEBI:15378"/>
        <dbReference type="ChEBI" id="CHEBI:57540"/>
        <dbReference type="ChEBI" id="CHEBI:57945"/>
        <dbReference type="ChEBI" id="CHEBI:62548"/>
        <dbReference type="ChEBI" id="CHEBI:62616"/>
    </reaction>
    <physiologicalReaction direction="left-to-right" evidence="23">
        <dbReference type="Rhea" id="RHEA:31188"/>
    </physiologicalReaction>
</comment>
<dbReference type="GO" id="GO:0006635">
    <property type="term" value="P:fatty acid beta-oxidation"/>
    <property type="evidence" value="ECO:0007669"/>
    <property type="project" value="UniProtKB-UniPathway"/>
</dbReference>
<evidence type="ECO:0000256" key="28">
    <source>
        <dbReference type="ARBA" id="ARBA00051877"/>
    </source>
</evidence>
<evidence type="ECO:0000256" key="2">
    <source>
        <dbReference type="ARBA" id="ARBA00004273"/>
    </source>
</evidence>
<comment type="catalytic activity">
    <reaction evidence="29">
        <text>(3S)-hydroxyoctanoyl-CoA + NAD(+) = 3-oxooctanoyl-CoA + NADH + H(+)</text>
        <dbReference type="Rhea" id="RHEA:31195"/>
        <dbReference type="ChEBI" id="CHEBI:15378"/>
        <dbReference type="ChEBI" id="CHEBI:57540"/>
        <dbReference type="ChEBI" id="CHEBI:57945"/>
        <dbReference type="ChEBI" id="CHEBI:62617"/>
        <dbReference type="ChEBI" id="CHEBI:62619"/>
    </reaction>
    <physiologicalReaction direction="left-to-right" evidence="29">
        <dbReference type="Rhea" id="RHEA:31196"/>
    </physiologicalReaction>
</comment>
<name>A0A131Z8Q8_RHIAP</name>
<evidence type="ECO:0000256" key="20">
    <source>
        <dbReference type="ARBA" id="ARBA00023268"/>
    </source>
</evidence>
<proteinExistence type="inferred from homology"/>
<evidence type="ECO:0000256" key="33">
    <source>
        <dbReference type="ARBA" id="ARBA00052945"/>
    </source>
</evidence>
<dbReference type="FunFam" id="1.10.1040.50:FF:000002">
    <property type="entry name" value="Trifunctional enzyme subunit alpha, mitochondrial"/>
    <property type="match status" value="1"/>
</dbReference>
<keyword evidence="15" id="KW-0520">NAD</keyword>
<dbReference type="InterPro" id="IPR050136">
    <property type="entry name" value="FA_oxidation_alpha_subunit"/>
</dbReference>
<feature type="domain" description="3-hydroxyacyl-CoA dehydrogenase C-terminal" evidence="42">
    <location>
        <begin position="688"/>
        <end position="767"/>
    </location>
</feature>
<evidence type="ECO:0000256" key="3">
    <source>
        <dbReference type="ARBA" id="ARBA00005005"/>
    </source>
</evidence>
<evidence type="ECO:0000256" key="27">
    <source>
        <dbReference type="ARBA" id="ARBA00051215"/>
    </source>
</evidence>
<evidence type="ECO:0000256" key="9">
    <source>
        <dbReference type="ARBA" id="ARBA00022679"/>
    </source>
</evidence>
<protein>
    <recommendedName>
        <fullName evidence="37">Trifunctional enzyme subunit alpha, mitochondrial</fullName>
        <ecNumber evidence="36">1.1.1.211</ecNumber>
        <ecNumber evidence="6">4.2.1.17</ecNumber>
    </recommendedName>
    <alternativeName>
        <fullName evidence="38">Monolysocardiolipin acyltransferase</fullName>
    </alternativeName>
    <alternativeName>
        <fullName evidence="39">TP-alpha</fullName>
    </alternativeName>
</protein>
<dbReference type="EC" id="4.2.1.17" evidence="6"/>
<dbReference type="PANTHER" id="PTHR43612:SF3">
    <property type="entry name" value="TRIFUNCTIONAL ENZYME SUBUNIT ALPHA, MITOCHONDRIAL"/>
    <property type="match status" value="1"/>
</dbReference>
<evidence type="ECO:0000256" key="24">
    <source>
        <dbReference type="ARBA" id="ARBA00049556"/>
    </source>
</evidence>
<evidence type="ECO:0000256" key="23">
    <source>
        <dbReference type="ARBA" id="ARBA00048361"/>
    </source>
</evidence>
<dbReference type="InterPro" id="IPR036291">
    <property type="entry name" value="NAD(P)-bd_dom_sf"/>
</dbReference>
<evidence type="ECO:0000256" key="18">
    <source>
        <dbReference type="ARBA" id="ARBA00023136"/>
    </source>
</evidence>
<comment type="catalytic activity">
    <reaction evidence="33">
        <text>(3S)-3-hydroxydodecanoyl-CoA + NAD(+) = 3-oxododecanoyl-CoA + NADH + H(+)</text>
        <dbReference type="Rhea" id="RHEA:31179"/>
        <dbReference type="ChEBI" id="CHEBI:15378"/>
        <dbReference type="ChEBI" id="CHEBI:57540"/>
        <dbReference type="ChEBI" id="CHEBI:57945"/>
        <dbReference type="ChEBI" id="CHEBI:62558"/>
        <dbReference type="ChEBI" id="CHEBI:62615"/>
    </reaction>
    <physiologicalReaction direction="left-to-right" evidence="33">
        <dbReference type="Rhea" id="RHEA:31180"/>
    </physiologicalReaction>
</comment>
<comment type="catalytic activity">
    <reaction evidence="27">
        <text>a 4-saturated-(3S)-3-hydroxyacyl-CoA = a (3E)-enoyl-CoA + H2O</text>
        <dbReference type="Rhea" id="RHEA:20724"/>
        <dbReference type="ChEBI" id="CHEBI:15377"/>
        <dbReference type="ChEBI" id="CHEBI:58521"/>
        <dbReference type="ChEBI" id="CHEBI:137480"/>
        <dbReference type="EC" id="4.2.1.17"/>
    </reaction>
    <physiologicalReaction direction="right-to-left" evidence="27">
        <dbReference type="Rhea" id="RHEA:20726"/>
    </physiologicalReaction>
</comment>
<dbReference type="InterPro" id="IPR006176">
    <property type="entry name" value="3-OHacyl-CoA_DH_NAD-bd"/>
</dbReference>
<evidence type="ECO:0000256" key="25">
    <source>
        <dbReference type="ARBA" id="ARBA00050222"/>
    </source>
</evidence>
<comment type="catalytic activity">
    <reaction evidence="28">
        <text>(3S)-hydroxyoctanoyl-CoA = (2E)-octenoyl-CoA + H2O</text>
        <dbReference type="Rhea" id="RHEA:31199"/>
        <dbReference type="ChEBI" id="CHEBI:15377"/>
        <dbReference type="ChEBI" id="CHEBI:62242"/>
        <dbReference type="ChEBI" id="CHEBI:62617"/>
    </reaction>
    <physiologicalReaction direction="right-to-left" evidence="28">
        <dbReference type="Rhea" id="RHEA:31201"/>
    </physiologicalReaction>
</comment>
<dbReference type="GO" id="GO:0004300">
    <property type="term" value="F:enoyl-CoA hydratase activity"/>
    <property type="evidence" value="ECO:0007669"/>
    <property type="project" value="UniProtKB-EC"/>
</dbReference>
<dbReference type="EC" id="1.1.1.211" evidence="36"/>
<evidence type="ECO:0000256" key="38">
    <source>
        <dbReference type="ARBA" id="ARBA00077617"/>
    </source>
</evidence>
<evidence type="ECO:0000256" key="22">
    <source>
        <dbReference type="ARBA" id="ARBA00047613"/>
    </source>
</evidence>